<dbReference type="InterPro" id="IPR029032">
    <property type="entry name" value="AhpD-like"/>
</dbReference>
<accession>A0A1X7A727</accession>
<dbReference type="OrthoDB" id="9814618at2"/>
<evidence type="ECO:0000313" key="1">
    <source>
        <dbReference type="EMBL" id="SLN71748.1"/>
    </source>
</evidence>
<keyword evidence="2" id="KW-1185">Reference proteome</keyword>
<dbReference type="SUPFAM" id="SSF69118">
    <property type="entry name" value="AhpD-like"/>
    <property type="match status" value="2"/>
</dbReference>
<dbReference type="PROSITE" id="PS51354">
    <property type="entry name" value="GLUTAREDOXIN_2"/>
    <property type="match status" value="1"/>
</dbReference>
<dbReference type="AlphaFoldDB" id="A0A1X7A727"/>
<evidence type="ECO:0000313" key="2">
    <source>
        <dbReference type="Proteomes" id="UP000193570"/>
    </source>
</evidence>
<name>A0A1X7A727_9RHOB</name>
<dbReference type="Proteomes" id="UP000193570">
    <property type="component" value="Unassembled WGS sequence"/>
</dbReference>
<organism evidence="1 2">
    <name type="scientific">Roseivivax jejudonensis</name>
    <dbReference type="NCBI Taxonomy" id="1529041"/>
    <lineage>
        <taxon>Bacteria</taxon>
        <taxon>Pseudomonadati</taxon>
        <taxon>Pseudomonadota</taxon>
        <taxon>Alphaproteobacteria</taxon>
        <taxon>Rhodobacterales</taxon>
        <taxon>Roseobacteraceae</taxon>
        <taxon>Roseivivax</taxon>
    </lineage>
</organism>
<protein>
    <submittedName>
        <fullName evidence="1">Uncharacterized protein</fullName>
    </submittedName>
</protein>
<dbReference type="Gene3D" id="1.20.1290.10">
    <property type="entry name" value="AhpD-like"/>
    <property type="match status" value="2"/>
</dbReference>
<dbReference type="RefSeq" id="WP_085793414.1">
    <property type="nucleotide sequence ID" value="NZ_FWFK01000008.1"/>
</dbReference>
<gene>
    <name evidence="1" type="ORF">ROJ8625_03744</name>
</gene>
<proteinExistence type="predicted"/>
<dbReference type="EMBL" id="FWFK01000008">
    <property type="protein sequence ID" value="SLN71748.1"/>
    <property type="molecule type" value="Genomic_DNA"/>
</dbReference>
<reference evidence="1 2" key="1">
    <citation type="submission" date="2017-03" db="EMBL/GenBank/DDBJ databases">
        <authorList>
            <person name="Afonso C.L."/>
            <person name="Miller P.J."/>
            <person name="Scott M.A."/>
            <person name="Spackman E."/>
            <person name="Goraichik I."/>
            <person name="Dimitrov K.M."/>
            <person name="Suarez D.L."/>
            <person name="Swayne D.E."/>
        </authorList>
    </citation>
    <scope>NUCLEOTIDE SEQUENCE [LARGE SCALE GENOMIC DNA]</scope>
    <source>
        <strain evidence="1 2">CECT 8625</strain>
    </source>
</reference>
<sequence>MAAENASSMTLFFDPADAETGRVERAMREADLAFRRIDISTNKLMARAATYLSGSSTFPQLFVGDLNIERCDIEPLAQDGSLAALSGHKTDRIDLAALSSEGLETAVEPINLSDLIPVKDGRDDREPETWPMLQFFSRLFGFWPNMCSPLYRWPQAYKLSFYCQHMPAMAEALELLGHRTTTSVALSASHRYGCRYSLIHAAVAGGERSLETAREFSQSLREGANGTGGPPDLRKSCIDLAARSVTNSVADEHLAAMASVSSDASEANRRVSAVAAIAASFGFLNVFCSLSGVEPEGHWTCQANKHAGFDVGAAAREGPVFPLPDYAPPKGRTPTLDGMLDTYRANVEDAGGVEAYCRRELGIMPRWIGLWPEGGRALHAYFYTEMMQTRTHERIPSELRHLMAHVSAAARDHSYLASFEGWQAWRTGGADTWSLDRLRHAYDASRMRFVPSGLYNARERAALKLAWVSAQIPARAPRRWIQDAAEHFDPEELVQLLTTSAVAGLTQRFCAIARPSTEGMIRSFFKEHGLPSDALSMRYPLDGVMGTSTL</sequence>